<gene>
    <name evidence="2" type="ORF">BCR42DRAFT_392920</name>
</gene>
<dbReference type="EMBL" id="MCGE01000012">
    <property type="protein sequence ID" value="ORZ15978.1"/>
    <property type="molecule type" value="Genomic_DNA"/>
</dbReference>
<keyword evidence="1" id="KW-0472">Membrane</keyword>
<proteinExistence type="predicted"/>
<comment type="caution">
    <text evidence="2">The sequence shown here is derived from an EMBL/GenBank/DDBJ whole genome shotgun (WGS) entry which is preliminary data.</text>
</comment>
<protein>
    <submittedName>
        <fullName evidence="2">Uncharacterized protein</fullName>
    </submittedName>
</protein>
<name>A0A1X2IGG8_9FUNG</name>
<evidence type="ECO:0000313" key="3">
    <source>
        <dbReference type="Proteomes" id="UP000193560"/>
    </source>
</evidence>
<evidence type="ECO:0000256" key="1">
    <source>
        <dbReference type="SAM" id="Phobius"/>
    </source>
</evidence>
<dbReference type="Proteomes" id="UP000193560">
    <property type="component" value="Unassembled WGS sequence"/>
</dbReference>
<accession>A0A1X2IGG8</accession>
<reference evidence="2 3" key="1">
    <citation type="submission" date="2016-07" db="EMBL/GenBank/DDBJ databases">
        <title>Pervasive Adenine N6-methylation of Active Genes in Fungi.</title>
        <authorList>
            <consortium name="DOE Joint Genome Institute"/>
            <person name="Mondo S.J."/>
            <person name="Dannebaum R.O."/>
            <person name="Kuo R.C."/>
            <person name="Labutti K."/>
            <person name="Haridas S."/>
            <person name="Kuo A."/>
            <person name="Salamov A."/>
            <person name="Ahrendt S.R."/>
            <person name="Lipzen A."/>
            <person name="Sullivan W."/>
            <person name="Andreopoulos W.B."/>
            <person name="Clum A."/>
            <person name="Lindquist E."/>
            <person name="Daum C."/>
            <person name="Ramamoorthy G.K."/>
            <person name="Gryganskyi A."/>
            <person name="Culley D."/>
            <person name="Magnuson J.K."/>
            <person name="James T.Y."/>
            <person name="O'Malley M.A."/>
            <person name="Stajich J.E."/>
            <person name="Spatafora J.W."/>
            <person name="Visel A."/>
            <person name="Grigoriev I.V."/>
        </authorList>
    </citation>
    <scope>NUCLEOTIDE SEQUENCE [LARGE SCALE GENOMIC DNA]</scope>
    <source>
        <strain evidence="2 3">NRRL 1336</strain>
    </source>
</reference>
<keyword evidence="1" id="KW-0812">Transmembrane</keyword>
<dbReference type="AlphaFoldDB" id="A0A1X2IGG8"/>
<evidence type="ECO:0000313" key="2">
    <source>
        <dbReference type="EMBL" id="ORZ15978.1"/>
    </source>
</evidence>
<organism evidence="2 3">
    <name type="scientific">Absidia repens</name>
    <dbReference type="NCBI Taxonomy" id="90262"/>
    <lineage>
        <taxon>Eukaryota</taxon>
        <taxon>Fungi</taxon>
        <taxon>Fungi incertae sedis</taxon>
        <taxon>Mucoromycota</taxon>
        <taxon>Mucoromycotina</taxon>
        <taxon>Mucoromycetes</taxon>
        <taxon>Mucorales</taxon>
        <taxon>Cunninghamellaceae</taxon>
        <taxon>Absidia</taxon>
    </lineage>
</organism>
<sequence>MFARDIFALTHLTTAVRTKKYVRCGYHLMIPEAMAPPVSLMTAIISLTIYSLIMRYANYTGWYNNANSCKSRKGTSHKGFFYLYEHFTMISKTVVEYPRGYNMATITLTVPHIPLTEDLDEVIQ</sequence>
<keyword evidence="1" id="KW-1133">Transmembrane helix</keyword>
<feature type="transmembrane region" description="Helical" evidence="1">
    <location>
        <begin position="34"/>
        <end position="53"/>
    </location>
</feature>
<keyword evidence="3" id="KW-1185">Reference proteome</keyword>